<keyword evidence="6 9" id="KW-1133">Transmembrane helix</keyword>
<comment type="subcellular location">
    <subcellularLocation>
        <location evidence="1">Cell membrane</location>
        <topology evidence="1">Multi-pass membrane protein</topology>
    </subcellularLocation>
</comment>
<feature type="transmembrane region" description="Helical" evidence="9">
    <location>
        <begin position="326"/>
        <end position="345"/>
    </location>
</feature>
<accession>A0A840IKJ0</accession>
<keyword evidence="7 9" id="KW-0472">Membrane</keyword>
<feature type="transmembrane region" description="Helical" evidence="9">
    <location>
        <begin position="379"/>
        <end position="399"/>
    </location>
</feature>
<dbReference type="PANTHER" id="PTHR33908">
    <property type="entry name" value="MANNOSYLTRANSFERASE YKCB-RELATED"/>
    <property type="match status" value="1"/>
</dbReference>
<feature type="transmembrane region" description="Helical" evidence="9">
    <location>
        <begin position="108"/>
        <end position="130"/>
    </location>
</feature>
<keyword evidence="4 12" id="KW-0808">Transferase</keyword>
<evidence type="ECO:0000256" key="5">
    <source>
        <dbReference type="ARBA" id="ARBA00022692"/>
    </source>
</evidence>
<keyword evidence="2" id="KW-1003">Cell membrane</keyword>
<evidence type="ECO:0000256" key="7">
    <source>
        <dbReference type="ARBA" id="ARBA00023136"/>
    </source>
</evidence>
<dbReference type="InterPro" id="IPR050297">
    <property type="entry name" value="LipidA_mod_glycosyltrf_83"/>
</dbReference>
<feature type="transmembrane region" description="Helical" evidence="9">
    <location>
        <begin position="209"/>
        <end position="229"/>
    </location>
</feature>
<dbReference type="InterPro" id="IPR038731">
    <property type="entry name" value="RgtA/B/C-like"/>
</dbReference>
<evidence type="ECO:0000256" key="6">
    <source>
        <dbReference type="ARBA" id="ARBA00022989"/>
    </source>
</evidence>
<feature type="transmembrane region" description="Helical" evidence="9">
    <location>
        <begin position="351"/>
        <end position="372"/>
    </location>
</feature>
<feature type="transmembrane region" description="Helical" evidence="9">
    <location>
        <begin position="136"/>
        <end position="152"/>
    </location>
</feature>
<evidence type="ECO:0000313" key="12">
    <source>
        <dbReference type="EMBL" id="MBB4664534.1"/>
    </source>
</evidence>
<feature type="domain" description="Glycosyltransferase RgtA/B/C/D-like" evidence="10">
    <location>
        <begin position="63"/>
        <end position="222"/>
    </location>
</feature>
<dbReference type="GO" id="GO:0016763">
    <property type="term" value="F:pentosyltransferase activity"/>
    <property type="evidence" value="ECO:0007669"/>
    <property type="project" value="TreeGrafter"/>
</dbReference>
<organism evidence="12 13">
    <name type="scientific">Conexibacter arvalis</name>
    <dbReference type="NCBI Taxonomy" id="912552"/>
    <lineage>
        <taxon>Bacteria</taxon>
        <taxon>Bacillati</taxon>
        <taxon>Actinomycetota</taxon>
        <taxon>Thermoleophilia</taxon>
        <taxon>Solirubrobacterales</taxon>
        <taxon>Conexibacteraceae</taxon>
        <taxon>Conexibacter</taxon>
    </lineage>
</organism>
<feature type="domain" description="Putative mannosyltransferase YkcA/B-like C-terminal" evidence="11">
    <location>
        <begin position="572"/>
        <end position="632"/>
    </location>
</feature>
<dbReference type="GO" id="GO:0010041">
    <property type="term" value="P:response to iron(III) ion"/>
    <property type="evidence" value="ECO:0007669"/>
    <property type="project" value="TreeGrafter"/>
</dbReference>
<dbReference type="Pfam" id="PF13231">
    <property type="entry name" value="PMT_2"/>
    <property type="match status" value="1"/>
</dbReference>
<keyword evidence="13" id="KW-1185">Reference proteome</keyword>
<keyword evidence="5 9" id="KW-0812">Transmembrane</keyword>
<evidence type="ECO:0000313" key="13">
    <source>
        <dbReference type="Proteomes" id="UP000585272"/>
    </source>
</evidence>
<dbReference type="RefSeq" id="WP_183344648.1">
    <property type="nucleotide sequence ID" value="NZ_JACHNU010000007.1"/>
</dbReference>
<dbReference type="GO" id="GO:0005886">
    <property type="term" value="C:plasma membrane"/>
    <property type="evidence" value="ECO:0007669"/>
    <property type="project" value="UniProtKB-SubCell"/>
</dbReference>
<feature type="compositionally biased region" description="Gly residues" evidence="8">
    <location>
        <begin position="525"/>
        <end position="553"/>
    </location>
</feature>
<keyword evidence="3" id="KW-0328">Glycosyltransferase</keyword>
<reference evidence="12 13" key="1">
    <citation type="submission" date="2020-08" db="EMBL/GenBank/DDBJ databases">
        <title>Genomic Encyclopedia of Archaeal and Bacterial Type Strains, Phase II (KMG-II): from individual species to whole genera.</title>
        <authorList>
            <person name="Goeker M."/>
        </authorList>
    </citation>
    <scope>NUCLEOTIDE SEQUENCE [LARGE SCALE GENOMIC DNA]</scope>
    <source>
        <strain evidence="12 13">DSM 23288</strain>
    </source>
</reference>
<evidence type="ECO:0000256" key="9">
    <source>
        <dbReference type="SAM" id="Phobius"/>
    </source>
</evidence>
<evidence type="ECO:0000256" key="1">
    <source>
        <dbReference type="ARBA" id="ARBA00004651"/>
    </source>
</evidence>
<feature type="region of interest" description="Disordered" evidence="8">
    <location>
        <begin position="461"/>
        <end position="553"/>
    </location>
</feature>
<feature type="transmembrane region" description="Helical" evidence="9">
    <location>
        <begin position="405"/>
        <end position="425"/>
    </location>
</feature>
<evidence type="ECO:0000256" key="4">
    <source>
        <dbReference type="ARBA" id="ARBA00022679"/>
    </source>
</evidence>
<name>A0A840IKJ0_9ACTN</name>
<dbReference type="Proteomes" id="UP000585272">
    <property type="component" value="Unassembled WGS sequence"/>
</dbReference>
<feature type="transmembrane region" description="Helical" evidence="9">
    <location>
        <begin position="67"/>
        <end position="88"/>
    </location>
</feature>
<feature type="transmembrane region" description="Helical" evidence="9">
    <location>
        <begin position="297"/>
        <end position="314"/>
    </location>
</feature>
<evidence type="ECO:0000259" key="10">
    <source>
        <dbReference type="Pfam" id="PF13231"/>
    </source>
</evidence>
<proteinExistence type="predicted"/>
<evidence type="ECO:0000256" key="8">
    <source>
        <dbReference type="SAM" id="MobiDB-lite"/>
    </source>
</evidence>
<protein>
    <submittedName>
        <fullName evidence="12">4-amino-4-deoxy-L-arabinose transferase-like glycosyltransferase</fullName>
    </submittedName>
</protein>
<dbReference type="PANTHER" id="PTHR33908:SF3">
    <property type="entry name" value="UNDECAPRENYL PHOSPHATE-ALPHA-4-AMINO-4-DEOXY-L-ARABINOSE ARABINOSYL TRANSFERASE"/>
    <property type="match status" value="1"/>
</dbReference>
<feature type="compositionally biased region" description="Gly residues" evidence="8">
    <location>
        <begin position="471"/>
        <end position="496"/>
    </location>
</feature>
<feature type="transmembrane region" description="Helical" evidence="9">
    <location>
        <begin position="432"/>
        <end position="451"/>
    </location>
</feature>
<evidence type="ECO:0000256" key="2">
    <source>
        <dbReference type="ARBA" id="ARBA00022475"/>
    </source>
</evidence>
<dbReference type="Pfam" id="PF24878">
    <property type="entry name" value="YkcB_C"/>
    <property type="match status" value="1"/>
</dbReference>
<feature type="transmembrane region" description="Helical" evidence="9">
    <location>
        <begin position="180"/>
        <end position="197"/>
    </location>
</feature>
<gene>
    <name evidence="12" type="ORF">BDZ31_004145</name>
</gene>
<dbReference type="EMBL" id="JACHNU010000007">
    <property type="protein sequence ID" value="MBB4664534.1"/>
    <property type="molecule type" value="Genomic_DNA"/>
</dbReference>
<dbReference type="GO" id="GO:0009103">
    <property type="term" value="P:lipopolysaccharide biosynthetic process"/>
    <property type="evidence" value="ECO:0007669"/>
    <property type="project" value="UniProtKB-ARBA"/>
</dbReference>
<sequence>MRALGERPELLVLLAIAGLLYLWALSRNGWANTYYSAAVRSMSESWHGFLYGSFDAGGLMTVDKPPLALWVQALSVRVFGFSSLPILVPQALMGTASVGLTYDFVRRAFGRVAGCAAGVALVLTPVTVAISRHNNPDALLVLCSVAAIWFLVRGLEDGRTKWIVLSGVMIGLGFEAKMGAALLVVPGIALAWLWAAPRGRGLLDATRQLLTAGAAMAAVGLAWPLLVWLTPAVDRPWVGGTSDNSIWSLILDYNGIGRLDGQLGGPGGGGGGGGPGGVFGGESGPLRLLGQSLGGQVGWLLGVALAGGIALLVVSRLRRDDRRSGWLIAVGGAFLASAVAFSFAQGIFHPYYVSALAPFAAALVGAAVGLALEGGARGRVVGAAATVAGTATTLAVLHATGAMGWLAPVVGLAAAAVLVVLALPAPLAKLRTAALAAMLGLLLLAPASWAVQTLDHATSGTFPAGGPADAGIGGGPGGRGGPGGGGPGATRMGGGPGGPPGVAQRGPGAAQGGFGAPPAMSQRRGQGGFGSPPSTGRGGGAFRGGPGGGGMFGGEQALDEALAYVAQHGGGTIAVSSQQGVSASIIQSGAQVAGIGGFSGRESEVTVEWLADAVERGRIRWVIASGSGGGMPSDGRTGATTAMGAAQQVGTETAVDGLYDLQGAADALRALE</sequence>
<dbReference type="InterPro" id="IPR056785">
    <property type="entry name" value="YkcA/B-like_C"/>
</dbReference>
<comment type="caution">
    <text evidence="12">The sequence shown here is derived from an EMBL/GenBank/DDBJ whole genome shotgun (WGS) entry which is preliminary data.</text>
</comment>
<dbReference type="AlphaFoldDB" id="A0A840IKJ0"/>
<evidence type="ECO:0000259" key="11">
    <source>
        <dbReference type="Pfam" id="PF24878"/>
    </source>
</evidence>
<evidence type="ECO:0000256" key="3">
    <source>
        <dbReference type="ARBA" id="ARBA00022676"/>
    </source>
</evidence>